<reference evidence="4" key="1">
    <citation type="journal article" date="2021" name="PeerJ">
        <title>Extensive microbial diversity within the chicken gut microbiome revealed by metagenomics and culture.</title>
        <authorList>
            <person name="Gilroy R."/>
            <person name="Ravi A."/>
            <person name="Getino M."/>
            <person name="Pursley I."/>
            <person name="Horton D.L."/>
            <person name="Alikhan N.F."/>
            <person name="Baker D."/>
            <person name="Gharbi K."/>
            <person name="Hall N."/>
            <person name="Watson M."/>
            <person name="Adriaenssens E.M."/>
            <person name="Foster-Nyarko E."/>
            <person name="Jarju S."/>
            <person name="Secka A."/>
            <person name="Antonio M."/>
            <person name="Oren A."/>
            <person name="Chaudhuri R.R."/>
            <person name="La Ragione R."/>
            <person name="Hildebrand F."/>
            <person name="Pallen M.J."/>
        </authorList>
    </citation>
    <scope>NUCLEOTIDE SEQUENCE</scope>
    <source>
        <strain evidence="4">ChiHcolR34-3080</strain>
    </source>
</reference>
<proteinExistence type="predicted"/>
<organism evidence="4 5">
    <name type="scientific">Candidatus Faecalibacterium intestinigallinarum</name>
    <dbReference type="NCBI Taxonomy" id="2838581"/>
    <lineage>
        <taxon>Bacteria</taxon>
        <taxon>Bacillati</taxon>
        <taxon>Bacillota</taxon>
        <taxon>Clostridia</taxon>
        <taxon>Eubacteriales</taxon>
        <taxon>Oscillospiraceae</taxon>
        <taxon>Faecalibacterium</taxon>
    </lineage>
</organism>
<evidence type="ECO:0000313" key="4">
    <source>
        <dbReference type="EMBL" id="HIW09301.1"/>
    </source>
</evidence>
<evidence type="ECO:0000256" key="2">
    <source>
        <dbReference type="SAM" id="SignalP"/>
    </source>
</evidence>
<dbReference type="AlphaFoldDB" id="A0A9D1TWH2"/>
<keyword evidence="2" id="KW-0732">Signal</keyword>
<dbReference type="Proteomes" id="UP000823933">
    <property type="component" value="Unassembled WGS sequence"/>
</dbReference>
<gene>
    <name evidence="4" type="ORF">H9890_07895</name>
</gene>
<evidence type="ECO:0000259" key="3">
    <source>
        <dbReference type="PROSITE" id="PS51272"/>
    </source>
</evidence>
<feature type="signal peptide" evidence="2">
    <location>
        <begin position="1"/>
        <end position="25"/>
    </location>
</feature>
<dbReference type="PROSITE" id="PS51272">
    <property type="entry name" value="SLH"/>
    <property type="match status" value="1"/>
</dbReference>
<evidence type="ECO:0000313" key="5">
    <source>
        <dbReference type="Proteomes" id="UP000823933"/>
    </source>
</evidence>
<sequence length="703" mass="72156">MKKRILSLLLALCTACTLLVMPASAGSANSAVQAAVMLGGLTSEQPADAALTRGQLAKLLAAFSPYRESAAAQGSAGTLFSDVSGTDEAAPAIRVAVSQGWMSGYTDGSFRPANPVTLEEACAAALKLLGYDVTTLSGTFPTAQLNKARELGLRDGLTAAQGQGLTIAEGAQLLYNALTAPTAGGEVYGQTLGFTVTDGQVDASSILLGNVEGPFVAAAGQQLPFAPAAVYRNGEAAADAALNEYDVYYYSANARTLWIYTRKAAGRITAVAPSAAAPTSVTVAGTEYTIGSSSAAAVLSSLNGGGVGQVVTLLLGMNNEVVRVLTGAQADQVFYGVVQNSARSLIEDDGADVLQSVTVACTDGVTRTVNVDKSLNFPAGLLVEITVNGAGEQVARVDARSVSGTFNENGTALSGTALADDVEILDTTGEGLAGAVRPSRLSGVTLQSGDVRYYTTNAAGEIDRLILDNVTGDLWTYGVLDDVRNLTGAAADAIDEQIGRPSGEVSLPGGTATAAGTGNIAADVADIILPSTSDILYGIIDGSIAGTLWDSLTSSTGSVASYVLRLAADNTTGAMSNILGWLGKGASYVCYIDGESATLNTSVKYPVLAGGVAVSRSPSGTVKNMIQLMPVMVDKLGAASVMSGSSRYETADDMQVYLWYRGQYYPTSLTQVNPEEYHLIGWYDNLGCTAGGKVRVLVAVKKD</sequence>
<dbReference type="EMBL" id="DXHQ01000092">
    <property type="protein sequence ID" value="HIW09301.1"/>
    <property type="molecule type" value="Genomic_DNA"/>
</dbReference>
<dbReference type="Pfam" id="PF00395">
    <property type="entry name" value="SLH"/>
    <property type="match status" value="1"/>
</dbReference>
<feature type="chain" id="PRO_5038404729" evidence="2">
    <location>
        <begin position="26"/>
        <end position="703"/>
    </location>
</feature>
<accession>A0A9D1TWH2</accession>
<reference evidence="4" key="2">
    <citation type="submission" date="2021-04" db="EMBL/GenBank/DDBJ databases">
        <authorList>
            <person name="Gilroy R."/>
        </authorList>
    </citation>
    <scope>NUCLEOTIDE SEQUENCE</scope>
    <source>
        <strain evidence="4">ChiHcolR34-3080</strain>
    </source>
</reference>
<evidence type="ECO:0000256" key="1">
    <source>
        <dbReference type="ARBA" id="ARBA00022737"/>
    </source>
</evidence>
<keyword evidence="1" id="KW-0677">Repeat</keyword>
<name>A0A9D1TWH2_9FIRM</name>
<comment type="caution">
    <text evidence="4">The sequence shown here is derived from an EMBL/GenBank/DDBJ whole genome shotgun (WGS) entry which is preliminary data.</text>
</comment>
<feature type="domain" description="SLH" evidence="3">
    <location>
        <begin position="76"/>
        <end position="139"/>
    </location>
</feature>
<dbReference type="InterPro" id="IPR001119">
    <property type="entry name" value="SLH_dom"/>
</dbReference>
<protein>
    <submittedName>
        <fullName evidence="4">S-layer homology domain-containing protein</fullName>
    </submittedName>
</protein>